<dbReference type="Gene3D" id="3.40.50.720">
    <property type="entry name" value="NAD(P)-binding Rossmann-like Domain"/>
    <property type="match status" value="1"/>
</dbReference>
<dbReference type="InterPro" id="IPR051606">
    <property type="entry name" value="Polyketide_Oxido-like"/>
</dbReference>
<dbReference type="InterPro" id="IPR036291">
    <property type="entry name" value="NAD(P)-bd_dom_sf"/>
</dbReference>
<dbReference type="GO" id="GO:0016646">
    <property type="term" value="F:oxidoreductase activity, acting on the CH-NH group of donors, NAD or NADP as acceptor"/>
    <property type="evidence" value="ECO:0007669"/>
    <property type="project" value="TreeGrafter"/>
</dbReference>
<proteinExistence type="predicted"/>
<feature type="domain" description="NAD(P)-binding" evidence="1">
    <location>
        <begin position="7"/>
        <end position="201"/>
    </location>
</feature>
<dbReference type="OrthoDB" id="3763081at2"/>
<dbReference type="SUPFAM" id="SSF51735">
    <property type="entry name" value="NAD(P)-binding Rossmann-fold domains"/>
    <property type="match status" value="1"/>
</dbReference>
<dbReference type="Proteomes" id="UP000284824">
    <property type="component" value="Unassembled WGS sequence"/>
</dbReference>
<dbReference type="RefSeq" id="WP_127933150.1">
    <property type="nucleotide sequence ID" value="NZ_SAUN01000001.1"/>
</dbReference>
<organism evidence="2 3">
    <name type="scientific">Nonomuraea polychroma</name>
    <dbReference type="NCBI Taxonomy" id="46176"/>
    <lineage>
        <taxon>Bacteria</taxon>
        <taxon>Bacillati</taxon>
        <taxon>Actinomycetota</taxon>
        <taxon>Actinomycetes</taxon>
        <taxon>Streptosporangiales</taxon>
        <taxon>Streptosporangiaceae</taxon>
        <taxon>Nonomuraea</taxon>
    </lineage>
</organism>
<dbReference type="PANTHER" id="PTHR43355">
    <property type="entry name" value="FLAVIN REDUCTASE (NADPH)"/>
    <property type="match status" value="1"/>
</dbReference>
<evidence type="ECO:0000313" key="3">
    <source>
        <dbReference type="Proteomes" id="UP000284824"/>
    </source>
</evidence>
<keyword evidence="3" id="KW-1185">Reference proteome</keyword>
<evidence type="ECO:0000313" key="2">
    <source>
        <dbReference type="EMBL" id="RVX40821.1"/>
    </source>
</evidence>
<dbReference type="CDD" id="cd05244">
    <property type="entry name" value="BVR-B_like_SDR_a"/>
    <property type="match status" value="1"/>
</dbReference>
<dbReference type="Pfam" id="PF13460">
    <property type="entry name" value="NAD_binding_10"/>
    <property type="match status" value="1"/>
</dbReference>
<accession>A0A438M586</accession>
<reference evidence="2 3" key="1">
    <citation type="submission" date="2019-01" db="EMBL/GenBank/DDBJ databases">
        <title>Sequencing the genomes of 1000 actinobacteria strains.</title>
        <authorList>
            <person name="Klenk H.-P."/>
        </authorList>
    </citation>
    <scope>NUCLEOTIDE SEQUENCE [LARGE SCALE GENOMIC DNA]</scope>
    <source>
        <strain evidence="2 3">DSM 43925</strain>
    </source>
</reference>
<dbReference type="PANTHER" id="PTHR43355:SF2">
    <property type="entry name" value="FLAVIN REDUCTASE (NADPH)"/>
    <property type="match status" value="1"/>
</dbReference>
<dbReference type="EMBL" id="SAUN01000001">
    <property type="protein sequence ID" value="RVX40821.1"/>
    <property type="molecule type" value="Genomic_DNA"/>
</dbReference>
<protein>
    <submittedName>
        <fullName evidence="2">Putative NADH-flavin reductase</fullName>
    </submittedName>
</protein>
<evidence type="ECO:0000259" key="1">
    <source>
        <dbReference type="Pfam" id="PF13460"/>
    </source>
</evidence>
<name>A0A438M586_9ACTN</name>
<sequence length="212" mass="22520">MRLVVFGATGGIGLEVVRQGLDLRHEITAVVRSASRLPAELHARVDVVEADVMDPDAITPAVKGRDAVITAIGPRGRGPTTVHSASIASIIEAMRRTGVRRLLTVGASGMVADAGDGLLTRYVLKPLVVQRVFGQSYADLAASEELVRASDLDWTIVRPSRLTNAGRTNRYRTARDLNVRGGMSTTRADVADCMLGLIGDPTSARHVISVAS</sequence>
<dbReference type="AlphaFoldDB" id="A0A438M586"/>
<comment type="caution">
    <text evidence="2">The sequence shown here is derived from an EMBL/GenBank/DDBJ whole genome shotgun (WGS) entry which is preliminary data.</text>
</comment>
<gene>
    <name evidence="2" type="ORF">EDD27_3254</name>
</gene>
<dbReference type="InterPro" id="IPR016040">
    <property type="entry name" value="NAD(P)-bd_dom"/>
</dbReference>